<dbReference type="PROSITE" id="PS50084">
    <property type="entry name" value="KH_TYPE_1"/>
    <property type="match status" value="1"/>
</dbReference>
<dbReference type="OrthoDB" id="5204190at2759"/>
<feature type="region of interest" description="Disordered" evidence="2">
    <location>
        <begin position="199"/>
        <end position="242"/>
    </location>
</feature>
<dbReference type="InterPro" id="IPR004087">
    <property type="entry name" value="KH_dom"/>
</dbReference>
<feature type="non-terminal residue" evidence="4">
    <location>
        <position position="242"/>
    </location>
</feature>
<evidence type="ECO:0000256" key="2">
    <source>
        <dbReference type="SAM" id="MobiDB-lite"/>
    </source>
</evidence>
<dbReference type="SUPFAM" id="SSF54791">
    <property type="entry name" value="Eukaryotic type KH-domain (KH-domain type I)"/>
    <property type="match status" value="1"/>
</dbReference>
<dbReference type="CDD" id="cd00105">
    <property type="entry name" value="KH-I"/>
    <property type="match status" value="1"/>
</dbReference>
<proteinExistence type="predicted"/>
<evidence type="ECO:0000259" key="3">
    <source>
        <dbReference type="SMART" id="SM00322"/>
    </source>
</evidence>
<gene>
    <name evidence="4" type="ORF">JKP88DRAFT_192274</name>
</gene>
<keyword evidence="1" id="KW-0694">RNA-binding</keyword>
<feature type="compositionally biased region" description="Basic and acidic residues" evidence="2">
    <location>
        <begin position="207"/>
        <end position="224"/>
    </location>
</feature>
<evidence type="ECO:0000256" key="1">
    <source>
        <dbReference type="PROSITE-ProRule" id="PRU00117"/>
    </source>
</evidence>
<organism evidence="4 5">
    <name type="scientific">Tribonema minus</name>
    <dbReference type="NCBI Taxonomy" id="303371"/>
    <lineage>
        <taxon>Eukaryota</taxon>
        <taxon>Sar</taxon>
        <taxon>Stramenopiles</taxon>
        <taxon>Ochrophyta</taxon>
        <taxon>PX clade</taxon>
        <taxon>Xanthophyceae</taxon>
        <taxon>Tribonematales</taxon>
        <taxon>Tribonemataceae</taxon>
        <taxon>Tribonema</taxon>
    </lineage>
</organism>
<sequence>MGNDLPLHLSQHHYGAGLTEHDYGTSSDFSLLSGLGSPFSTYSIKRCQGFVRCDMDIDAEVVGWVIGKSGSTIKDLKNKTGCNMWVDQRALKLTITGPDVRTVEHAAKSVEAYVAAAPIKAGAVEAAVTRSLDCPPHLLDVLGDRATIARIVKETRAQVVVNKKMARVIVRGGPHAVQMACGKVQAIITAAAVEHSRKSVIDASDPSLDRHALSDADSDLDRRSTGSIRSRAASAIGSPTTS</sequence>
<keyword evidence="5" id="KW-1185">Reference proteome</keyword>
<dbReference type="EMBL" id="JAFCMP010000036">
    <property type="protein sequence ID" value="KAG5190264.1"/>
    <property type="molecule type" value="Genomic_DNA"/>
</dbReference>
<name>A0A835ZGS8_9STRA</name>
<dbReference type="InterPro" id="IPR004088">
    <property type="entry name" value="KH_dom_type_1"/>
</dbReference>
<reference evidence="4" key="1">
    <citation type="submission" date="2021-02" db="EMBL/GenBank/DDBJ databases">
        <title>First Annotated Genome of the Yellow-green Alga Tribonema minus.</title>
        <authorList>
            <person name="Mahan K.M."/>
        </authorList>
    </citation>
    <scope>NUCLEOTIDE SEQUENCE</scope>
    <source>
        <strain evidence="4">UTEX B ZZ1240</strain>
    </source>
</reference>
<dbReference type="GO" id="GO:0003723">
    <property type="term" value="F:RNA binding"/>
    <property type="evidence" value="ECO:0007669"/>
    <property type="project" value="UniProtKB-UniRule"/>
</dbReference>
<feature type="compositionally biased region" description="Low complexity" evidence="2">
    <location>
        <begin position="225"/>
        <end position="242"/>
    </location>
</feature>
<protein>
    <recommendedName>
        <fullName evidence="3">K Homology domain-containing protein</fullName>
    </recommendedName>
</protein>
<dbReference type="SMART" id="SM00322">
    <property type="entry name" value="KH"/>
    <property type="match status" value="2"/>
</dbReference>
<evidence type="ECO:0000313" key="5">
    <source>
        <dbReference type="Proteomes" id="UP000664859"/>
    </source>
</evidence>
<comment type="caution">
    <text evidence="4">The sequence shown here is derived from an EMBL/GenBank/DDBJ whole genome shotgun (WGS) entry which is preliminary data.</text>
</comment>
<feature type="domain" description="K Homology" evidence="3">
    <location>
        <begin position="126"/>
        <end position="189"/>
    </location>
</feature>
<dbReference type="Proteomes" id="UP000664859">
    <property type="component" value="Unassembled WGS sequence"/>
</dbReference>
<dbReference type="InterPro" id="IPR036612">
    <property type="entry name" value="KH_dom_type_1_sf"/>
</dbReference>
<dbReference type="Pfam" id="PF00013">
    <property type="entry name" value="KH_1"/>
    <property type="match status" value="1"/>
</dbReference>
<feature type="domain" description="K Homology" evidence="3">
    <location>
        <begin position="49"/>
        <end position="115"/>
    </location>
</feature>
<evidence type="ECO:0000313" key="4">
    <source>
        <dbReference type="EMBL" id="KAG5190264.1"/>
    </source>
</evidence>
<dbReference type="Gene3D" id="3.30.1370.10">
    <property type="entry name" value="K Homology domain, type 1"/>
    <property type="match status" value="1"/>
</dbReference>
<dbReference type="AlphaFoldDB" id="A0A835ZGS8"/>
<accession>A0A835ZGS8</accession>